<evidence type="ECO:0000313" key="1">
    <source>
        <dbReference type="EMBL" id="EKC61647.1"/>
    </source>
</evidence>
<gene>
    <name evidence="1" type="ORF">LEA_12247</name>
</gene>
<dbReference type="AlphaFoldDB" id="K1SLY8"/>
<sequence length="227" mass="25180">YFTKSTFSGYTDQYVGMRSGEADFDKASVAAYSMPNLTSGSALPVFVAAETQFLLAEAALKGWIEGGETKAREYYEAGIRLSMEQNGVTDSEAVSKYLSNTTLTPAGHSKDPRGTKYNYDRKTTVKIAWEGETSTEKHLEQIITQKWIANYPMGLEAWAEYRRTGYPELAPVIDNLSGGVVDSNRGMRRLAYPLSEKDQNTTNYQNAVTMIGGTDTPAVDLFWTKKN</sequence>
<dbReference type="Gene3D" id="1.25.40.390">
    <property type="match status" value="1"/>
</dbReference>
<dbReference type="InterPro" id="IPR011990">
    <property type="entry name" value="TPR-like_helical_dom_sf"/>
</dbReference>
<name>K1SLY8_9ZZZZ</name>
<accession>K1SLY8</accession>
<proteinExistence type="predicted"/>
<reference evidence="1" key="1">
    <citation type="journal article" date="2013" name="Environ. Microbiol.">
        <title>Microbiota from the distal guts of lean and obese adolescents exhibit partial functional redundancy besides clear differences in community structure.</title>
        <authorList>
            <person name="Ferrer M."/>
            <person name="Ruiz A."/>
            <person name="Lanza F."/>
            <person name="Haange S.B."/>
            <person name="Oberbach A."/>
            <person name="Till H."/>
            <person name="Bargiela R."/>
            <person name="Campoy C."/>
            <person name="Segura M.T."/>
            <person name="Richter M."/>
            <person name="von Bergen M."/>
            <person name="Seifert J."/>
            <person name="Suarez A."/>
        </authorList>
    </citation>
    <scope>NUCLEOTIDE SEQUENCE</scope>
</reference>
<comment type="caution">
    <text evidence="1">The sequence shown here is derived from an EMBL/GenBank/DDBJ whole genome shotgun (WGS) entry which is preliminary data.</text>
</comment>
<dbReference type="SUPFAM" id="SSF48452">
    <property type="entry name" value="TPR-like"/>
    <property type="match status" value="1"/>
</dbReference>
<organism evidence="1">
    <name type="scientific">human gut metagenome</name>
    <dbReference type="NCBI Taxonomy" id="408170"/>
    <lineage>
        <taxon>unclassified sequences</taxon>
        <taxon>metagenomes</taxon>
        <taxon>organismal metagenomes</taxon>
    </lineage>
</organism>
<protein>
    <recommendedName>
        <fullName evidence="2">SusD/RagB family nutrient-binding outer membrane lipoprotein</fullName>
    </recommendedName>
</protein>
<dbReference type="Pfam" id="PF12741">
    <property type="entry name" value="SusD-like"/>
    <property type="match status" value="1"/>
</dbReference>
<evidence type="ECO:0008006" key="2">
    <source>
        <dbReference type="Google" id="ProtNLM"/>
    </source>
</evidence>
<feature type="non-terminal residue" evidence="1">
    <location>
        <position position="1"/>
    </location>
</feature>
<dbReference type="InterPro" id="IPR024302">
    <property type="entry name" value="SusD-like"/>
</dbReference>
<dbReference type="EMBL" id="AJWY01008285">
    <property type="protein sequence ID" value="EKC61647.1"/>
    <property type="molecule type" value="Genomic_DNA"/>
</dbReference>